<dbReference type="EC" id="2.7.4.25" evidence="8"/>
<dbReference type="OrthoDB" id="9807434at2"/>
<evidence type="ECO:0000256" key="6">
    <source>
        <dbReference type="ARBA" id="ARBA00047615"/>
    </source>
</evidence>
<sequence>MTYIIAIDGPSGSGKSTVSEILAKKLNIEYLNTGLMYRAVTKYFLDKGFGENTDDKILKDLLDEITIDFRDNKLFLNDEDVTDRLRNDQVTANVSWVSARDYVREKMVDLQRKIAENTSFILDGRDIGSVVFPDAKYKFYLTASALTRAKRRFDQGESDMTIDEIEKAIIKRDDYDSNRKVSPLKVAEGAIVVDSSNLNIDQTVNEILSLMEKNDVL</sequence>
<dbReference type="PANTHER" id="PTHR21299">
    <property type="entry name" value="CYTIDYLATE KINASE/PANTOATE-BETA-ALANINE LIGASE"/>
    <property type="match status" value="1"/>
</dbReference>
<dbReference type="SUPFAM" id="SSF52540">
    <property type="entry name" value="P-loop containing nucleoside triphosphate hydrolases"/>
    <property type="match status" value="1"/>
</dbReference>
<proteinExistence type="inferred from homology"/>
<keyword evidence="3 8" id="KW-0547">Nucleotide-binding</keyword>
<reference evidence="10 11" key="1">
    <citation type="submission" date="2014-07" db="EMBL/GenBank/DDBJ databases">
        <authorList>
            <person name="McCorrison J."/>
            <person name="Sanka R."/>
            <person name="Torralba M."/>
            <person name="Gillis M."/>
            <person name="Haft D.H."/>
            <person name="Methe B."/>
            <person name="Sutton G."/>
            <person name="Nelson K.E."/>
        </authorList>
    </citation>
    <scope>NUCLEOTIDE SEQUENCE [LARGE SCALE GENOMIC DNA]</scope>
    <source>
        <strain evidence="10 11">S7-1-13</strain>
    </source>
</reference>
<accession>A0A095Z6Q1</accession>
<name>A0A095Z6Q1_9FIRM</name>
<comment type="caution">
    <text evidence="10">The sequence shown here is derived from an EMBL/GenBank/DDBJ whole genome shotgun (WGS) entry which is preliminary data.</text>
</comment>
<dbReference type="GO" id="GO:0006220">
    <property type="term" value="P:pyrimidine nucleotide metabolic process"/>
    <property type="evidence" value="ECO:0007669"/>
    <property type="project" value="UniProtKB-UniRule"/>
</dbReference>
<evidence type="ECO:0000256" key="2">
    <source>
        <dbReference type="ARBA" id="ARBA00022679"/>
    </source>
</evidence>
<keyword evidence="5 8" id="KW-0067">ATP-binding</keyword>
<evidence type="ECO:0000256" key="3">
    <source>
        <dbReference type="ARBA" id="ARBA00022741"/>
    </source>
</evidence>
<dbReference type="Pfam" id="PF02224">
    <property type="entry name" value="Cytidylate_kin"/>
    <property type="match status" value="1"/>
</dbReference>
<dbReference type="eggNOG" id="COG0283">
    <property type="taxonomic scope" value="Bacteria"/>
</dbReference>
<comment type="catalytic activity">
    <reaction evidence="6 8">
        <text>dCMP + ATP = dCDP + ADP</text>
        <dbReference type="Rhea" id="RHEA:25094"/>
        <dbReference type="ChEBI" id="CHEBI:30616"/>
        <dbReference type="ChEBI" id="CHEBI:57566"/>
        <dbReference type="ChEBI" id="CHEBI:58593"/>
        <dbReference type="ChEBI" id="CHEBI:456216"/>
        <dbReference type="EC" id="2.7.4.25"/>
    </reaction>
</comment>
<dbReference type="InterPro" id="IPR003136">
    <property type="entry name" value="Cytidylate_kin"/>
</dbReference>
<organism evidence="10 11">
    <name type="scientific">Anaerococcus lactolyticus S7-1-13</name>
    <dbReference type="NCBI Taxonomy" id="1284686"/>
    <lineage>
        <taxon>Bacteria</taxon>
        <taxon>Bacillati</taxon>
        <taxon>Bacillota</taxon>
        <taxon>Tissierellia</taxon>
        <taxon>Tissierellales</taxon>
        <taxon>Peptoniphilaceae</taxon>
        <taxon>Anaerococcus</taxon>
    </lineage>
</organism>
<evidence type="ECO:0000313" key="11">
    <source>
        <dbReference type="Proteomes" id="UP000029579"/>
    </source>
</evidence>
<dbReference type="CDD" id="cd02020">
    <property type="entry name" value="CMPK"/>
    <property type="match status" value="1"/>
</dbReference>
<dbReference type="GO" id="GO:0005829">
    <property type="term" value="C:cytosol"/>
    <property type="evidence" value="ECO:0007669"/>
    <property type="project" value="TreeGrafter"/>
</dbReference>
<dbReference type="InterPro" id="IPR011994">
    <property type="entry name" value="Cytidylate_kinase_dom"/>
</dbReference>
<keyword evidence="8" id="KW-0963">Cytoplasm</keyword>
<gene>
    <name evidence="8" type="primary">cmk</name>
    <name evidence="10" type="ORF">HMPREF1630_05065</name>
</gene>
<evidence type="ECO:0000256" key="1">
    <source>
        <dbReference type="ARBA" id="ARBA00009427"/>
    </source>
</evidence>
<dbReference type="Proteomes" id="UP000029579">
    <property type="component" value="Unassembled WGS sequence"/>
</dbReference>
<dbReference type="EMBL" id="JRMW01000033">
    <property type="protein sequence ID" value="KGF04164.1"/>
    <property type="molecule type" value="Genomic_DNA"/>
</dbReference>
<evidence type="ECO:0000313" key="10">
    <source>
        <dbReference type="EMBL" id="KGF04164.1"/>
    </source>
</evidence>
<dbReference type="PANTHER" id="PTHR21299:SF2">
    <property type="entry name" value="CYTIDYLATE KINASE"/>
    <property type="match status" value="1"/>
</dbReference>
<evidence type="ECO:0000256" key="8">
    <source>
        <dbReference type="HAMAP-Rule" id="MF_00238"/>
    </source>
</evidence>
<comment type="similarity">
    <text evidence="1 8">Belongs to the cytidylate kinase family. Type 1 subfamily.</text>
</comment>
<dbReference type="AlphaFoldDB" id="A0A095Z6Q1"/>
<dbReference type="HAMAP" id="MF_00238">
    <property type="entry name" value="Cytidyl_kinase_type1"/>
    <property type="match status" value="1"/>
</dbReference>
<dbReference type="RefSeq" id="WP_037327596.1">
    <property type="nucleotide sequence ID" value="NZ_JRMW01000033.1"/>
</dbReference>
<dbReference type="GO" id="GO:0036430">
    <property type="term" value="F:CMP kinase activity"/>
    <property type="evidence" value="ECO:0007669"/>
    <property type="project" value="RHEA"/>
</dbReference>
<dbReference type="NCBIfam" id="TIGR00017">
    <property type="entry name" value="cmk"/>
    <property type="match status" value="1"/>
</dbReference>
<feature type="domain" description="Cytidylate kinase" evidence="9">
    <location>
        <begin position="5"/>
        <end position="212"/>
    </location>
</feature>
<comment type="subcellular location">
    <subcellularLocation>
        <location evidence="8">Cytoplasm</location>
    </subcellularLocation>
</comment>
<evidence type="ECO:0000259" key="9">
    <source>
        <dbReference type="Pfam" id="PF02224"/>
    </source>
</evidence>
<keyword evidence="2 8" id="KW-0808">Transferase</keyword>
<dbReference type="GO" id="GO:0005524">
    <property type="term" value="F:ATP binding"/>
    <property type="evidence" value="ECO:0007669"/>
    <property type="project" value="UniProtKB-UniRule"/>
</dbReference>
<evidence type="ECO:0000256" key="5">
    <source>
        <dbReference type="ARBA" id="ARBA00022840"/>
    </source>
</evidence>
<evidence type="ECO:0000256" key="4">
    <source>
        <dbReference type="ARBA" id="ARBA00022777"/>
    </source>
</evidence>
<protein>
    <recommendedName>
        <fullName evidence="8">Cytidylate kinase</fullName>
        <shortName evidence="8">CK</shortName>
        <ecNumber evidence="8">2.7.4.25</ecNumber>
    </recommendedName>
    <alternativeName>
        <fullName evidence="8">Cytidine monophosphate kinase</fullName>
        <shortName evidence="8">CMP kinase</shortName>
    </alternativeName>
</protein>
<keyword evidence="4 8" id="KW-0418">Kinase</keyword>
<dbReference type="InterPro" id="IPR027417">
    <property type="entry name" value="P-loop_NTPase"/>
</dbReference>
<dbReference type="GO" id="GO:0036431">
    <property type="term" value="F:dCMP kinase activity"/>
    <property type="evidence" value="ECO:0007669"/>
    <property type="project" value="InterPro"/>
</dbReference>
<dbReference type="GO" id="GO:0015949">
    <property type="term" value="P:nucleobase-containing small molecule interconversion"/>
    <property type="evidence" value="ECO:0007669"/>
    <property type="project" value="TreeGrafter"/>
</dbReference>
<feature type="binding site" evidence="8">
    <location>
        <begin position="9"/>
        <end position="17"/>
    </location>
    <ligand>
        <name>ATP</name>
        <dbReference type="ChEBI" id="CHEBI:30616"/>
    </ligand>
</feature>
<comment type="catalytic activity">
    <reaction evidence="7 8">
        <text>CMP + ATP = CDP + ADP</text>
        <dbReference type="Rhea" id="RHEA:11600"/>
        <dbReference type="ChEBI" id="CHEBI:30616"/>
        <dbReference type="ChEBI" id="CHEBI:58069"/>
        <dbReference type="ChEBI" id="CHEBI:60377"/>
        <dbReference type="ChEBI" id="CHEBI:456216"/>
        <dbReference type="EC" id="2.7.4.25"/>
    </reaction>
</comment>
<evidence type="ECO:0000256" key="7">
    <source>
        <dbReference type="ARBA" id="ARBA00048478"/>
    </source>
</evidence>
<dbReference type="Gene3D" id="3.40.50.300">
    <property type="entry name" value="P-loop containing nucleotide triphosphate hydrolases"/>
    <property type="match status" value="1"/>
</dbReference>